<protein>
    <submittedName>
        <fullName evidence="1">Uncharacterized protein</fullName>
    </submittedName>
</protein>
<reference evidence="1" key="2">
    <citation type="submission" date="2020-11" db="EMBL/GenBank/DDBJ databases">
        <authorList>
            <person name="McCartney M.A."/>
            <person name="Auch B."/>
            <person name="Kono T."/>
            <person name="Mallez S."/>
            <person name="Becker A."/>
            <person name="Gohl D.M."/>
            <person name="Silverstein K.A.T."/>
            <person name="Koren S."/>
            <person name="Bechman K.B."/>
            <person name="Herman A."/>
            <person name="Abrahante J.E."/>
            <person name="Garbe J."/>
        </authorList>
    </citation>
    <scope>NUCLEOTIDE SEQUENCE</scope>
    <source>
        <strain evidence="1">Duluth1</strain>
        <tissue evidence="1">Whole animal</tissue>
    </source>
</reference>
<gene>
    <name evidence="1" type="ORF">DPMN_044072</name>
</gene>
<dbReference type="Proteomes" id="UP000828390">
    <property type="component" value="Unassembled WGS sequence"/>
</dbReference>
<accession>A0A9D4D3W2</accession>
<dbReference type="EMBL" id="JAIWYP010000011">
    <property type="protein sequence ID" value="KAH3737479.1"/>
    <property type="molecule type" value="Genomic_DNA"/>
</dbReference>
<reference evidence="1" key="1">
    <citation type="journal article" date="2019" name="bioRxiv">
        <title>The Genome of the Zebra Mussel, Dreissena polymorpha: A Resource for Invasive Species Research.</title>
        <authorList>
            <person name="McCartney M.A."/>
            <person name="Auch B."/>
            <person name="Kono T."/>
            <person name="Mallez S."/>
            <person name="Zhang Y."/>
            <person name="Obille A."/>
            <person name="Becker A."/>
            <person name="Abrahante J.E."/>
            <person name="Garbe J."/>
            <person name="Badalamenti J.P."/>
            <person name="Herman A."/>
            <person name="Mangelson H."/>
            <person name="Liachko I."/>
            <person name="Sullivan S."/>
            <person name="Sone E.D."/>
            <person name="Koren S."/>
            <person name="Silverstein K.A.T."/>
            <person name="Beckman K.B."/>
            <person name="Gohl D.M."/>
        </authorList>
    </citation>
    <scope>NUCLEOTIDE SEQUENCE</scope>
    <source>
        <strain evidence="1">Duluth1</strain>
        <tissue evidence="1">Whole animal</tissue>
    </source>
</reference>
<sequence>MIHEKFHPSRLDNTCGKKSINKKTALPSCGHVFFLTNWNHLTNFVTTFHEVFTSGHVLTNVPTMKTAPHHGGHVFFDKPKPCFVSSKKSEHIIKLRTGYYKSSP</sequence>
<evidence type="ECO:0000313" key="1">
    <source>
        <dbReference type="EMBL" id="KAH3737479.1"/>
    </source>
</evidence>
<proteinExistence type="predicted"/>
<evidence type="ECO:0000313" key="2">
    <source>
        <dbReference type="Proteomes" id="UP000828390"/>
    </source>
</evidence>
<comment type="caution">
    <text evidence="1">The sequence shown here is derived from an EMBL/GenBank/DDBJ whole genome shotgun (WGS) entry which is preliminary data.</text>
</comment>
<name>A0A9D4D3W2_DREPO</name>
<organism evidence="1 2">
    <name type="scientific">Dreissena polymorpha</name>
    <name type="common">Zebra mussel</name>
    <name type="synonym">Mytilus polymorpha</name>
    <dbReference type="NCBI Taxonomy" id="45954"/>
    <lineage>
        <taxon>Eukaryota</taxon>
        <taxon>Metazoa</taxon>
        <taxon>Spiralia</taxon>
        <taxon>Lophotrochozoa</taxon>
        <taxon>Mollusca</taxon>
        <taxon>Bivalvia</taxon>
        <taxon>Autobranchia</taxon>
        <taxon>Heteroconchia</taxon>
        <taxon>Euheterodonta</taxon>
        <taxon>Imparidentia</taxon>
        <taxon>Neoheterodontei</taxon>
        <taxon>Myida</taxon>
        <taxon>Dreissenoidea</taxon>
        <taxon>Dreissenidae</taxon>
        <taxon>Dreissena</taxon>
    </lineage>
</organism>
<keyword evidence="2" id="KW-1185">Reference proteome</keyword>
<dbReference type="AlphaFoldDB" id="A0A9D4D3W2"/>